<feature type="transmembrane region" description="Helical" evidence="1">
    <location>
        <begin position="7"/>
        <end position="26"/>
    </location>
</feature>
<evidence type="ECO:0000313" key="3">
    <source>
        <dbReference type="Proteomes" id="UP000619976"/>
    </source>
</evidence>
<reference evidence="2 3" key="1">
    <citation type="submission" date="2020-12" db="EMBL/GenBank/DDBJ databases">
        <title>Enhanced detection system for hospital associated transmission using whole genome sequencing surveillance.</title>
        <authorList>
            <person name="Harrison L.H."/>
            <person name="Van Tyne D."/>
            <person name="Marsh J.W."/>
            <person name="Griffith M.P."/>
            <person name="Snyder D.J."/>
            <person name="Cooper V.S."/>
            <person name="Mustapha M."/>
        </authorList>
    </citation>
    <scope>NUCLEOTIDE SEQUENCE [LARGE SCALE GENOMIC DNA]</scope>
    <source>
        <strain evidence="2 3">PR00195</strain>
    </source>
</reference>
<evidence type="ECO:0000313" key="2">
    <source>
        <dbReference type="EMBL" id="MBJ2118970.1"/>
    </source>
</evidence>
<accession>A0ABS0W7S7</accession>
<dbReference type="EMBL" id="JAEKCB010000008">
    <property type="protein sequence ID" value="MBJ2118970.1"/>
    <property type="molecule type" value="Genomic_DNA"/>
</dbReference>
<feature type="transmembrane region" description="Helical" evidence="1">
    <location>
        <begin position="38"/>
        <end position="63"/>
    </location>
</feature>
<dbReference type="GeneID" id="84586749"/>
<proteinExistence type="predicted"/>
<evidence type="ECO:0000256" key="1">
    <source>
        <dbReference type="SAM" id="Phobius"/>
    </source>
</evidence>
<protein>
    <submittedName>
        <fullName evidence="2">Uncharacterized protein</fullName>
    </submittedName>
</protein>
<keyword evidence="1" id="KW-1133">Transmembrane helix</keyword>
<organism evidence="2 3">
    <name type="scientific">Proteus penneri</name>
    <dbReference type="NCBI Taxonomy" id="102862"/>
    <lineage>
        <taxon>Bacteria</taxon>
        <taxon>Pseudomonadati</taxon>
        <taxon>Pseudomonadota</taxon>
        <taxon>Gammaproteobacteria</taxon>
        <taxon>Enterobacterales</taxon>
        <taxon>Morganellaceae</taxon>
        <taxon>Proteus</taxon>
    </lineage>
</organism>
<name>A0ABS0W7S7_9GAMM</name>
<sequence length="166" mass="18506">MKKFGFFTFAIGVISIIIGLIILMNIKTEYDSVRLFPNAVVSMSIGCFLTLIGSIFAGCGAIVEEIRGGKSSLTNNQQINNQSIENEFFDIGKWSASNFVIRGSDGLKFDEEAVTKFVEEMKKSKPTYNGAQLIAFYKMDINAITNGFPESLRSKFTEDFENKVNH</sequence>
<keyword evidence="1" id="KW-0812">Transmembrane</keyword>
<keyword evidence="3" id="KW-1185">Reference proteome</keyword>
<gene>
    <name evidence="2" type="ORF">JFQ69_15000</name>
</gene>
<keyword evidence="1" id="KW-0472">Membrane</keyword>
<dbReference type="Proteomes" id="UP000619976">
    <property type="component" value="Unassembled WGS sequence"/>
</dbReference>
<dbReference type="RefSeq" id="WP_088495891.1">
    <property type="nucleotide sequence ID" value="NZ_JAEKCB010000008.1"/>
</dbReference>
<comment type="caution">
    <text evidence="2">The sequence shown here is derived from an EMBL/GenBank/DDBJ whole genome shotgun (WGS) entry which is preliminary data.</text>
</comment>